<evidence type="ECO:0000313" key="3">
    <source>
        <dbReference type="Proteomes" id="UP000002534"/>
    </source>
</evidence>
<keyword evidence="3" id="KW-1185">Reference proteome</keyword>
<dbReference type="HOGENOM" id="CLU_082936_0_0_7"/>
<dbReference type="Pfam" id="PF10881">
    <property type="entry name" value="DUF2726"/>
    <property type="match status" value="1"/>
</dbReference>
<reference evidence="3" key="1">
    <citation type="submission" date="2005-10" db="EMBL/GenBank/DDBJ databases">
        <title>Complete sequence of Pelobacter carbinolicus DSM 2380.</title>
        <authorList>
            <person name="Copeland A."/>
            <person name="Lucas S."/>
            <person name="Lapidus A."/>
            <person name="Barry K."/>
            <person name="Detter J.C."/>
            <person name="Glavina T."/>
            <person name="Hammon N."/>
            <person name="Israni S."/>
            <person name="Pitluck S."/>
            <person name="Chertkov O."/>
            <person name="Schmutz J."/>
            <person name="Larimer F."/>
            <person name="Land M."/>
            <person name="Kyrpides N."/>
            <person name="Ivanova N."/>
            <person name="Richardson P."/>
        </authorList>
    </citation>
    <scope>NUCLEOTIDE SEQUENCE [LARGE SCALE GENOMIC DNA]</scope>
    <source>
        <strain evidence="3">DSM 2380 / NBRC 103641 / GraBd1</strain>
    </source>
</reference>
<dbReference type="Proteomes" id="UP000002534">
    <property type="component" value="Chromosome"/>
</dbReference>
<protein>
    <recommendedName>
        <fullName evidence="1">DUF2726 domain-containing protein</fullName>
    </recommendedName>
</protein>
<feature type="domain" description="DUF2726" evidence="1">
    <location>
        <begin position="38"/>
        <end position="160"/>
    </location>
</feature>
<dbReference type="AlphaFoldDB" id="Q3A7U2"/>
<dbReference type="PIRSF" id="PIRSF028063">
    <property type="entry name" value="UCP028063"/>
    <property type="match status" value="1"/>
</dbReference>
<sequence>MDYLLILLIIFVSLGLIAARLKPQPESSSNRVSYEPRRALFSAAERSFLGVLEQAVAGHFRIMGKVRLGDLIQPAKGLSRSQRTGAWNRIHQKHVDFVLCHPDTLDVTGVVELDDVSHRRKDRSERDVFVDNALSTAGIPIVHFAARKGYSVQEITVKLEQVFSRRAEVETVKSAGVVSENNPPLERSVAPDEDMTTEVLFAEIPPDPVSGQVVPFCTVCNSPMVKRQAKKGPHAGKYFWACSAFPKCRNIQILS</sequence>
<dbReference type="KEGG" id="pca:Pcar_0292"/>
<organism evidence="2 3">
    <name type="scientific">Syntrophotalea carbinolica (strain DSM 2380 / NBRC 103641 / GraBd1)</name>
    <name type="common">Pelobacter carbinolicus</name>
    <dbReference type="NCBI Taxonomy" id="338963"/>
    <lineage>
        <taxon>Bacteria</taxon>
        <taxon>Pseudomonadati</taxon>
        <taxon>Thermodesulfobacteriota</taxon>
        <taxon>Desulfuromonadia</taxon>
        <taxon>Desulfuromonadales</taxon>
        <taxon>Syntrophotaleaceae</taxon>
        <taxon>Syntrophotalea</taxon>
    </lineage>
</organism>
<evidence type="ECO:0000259" key="1">
    <source>
        <dbReference type="Pfam" id="PF10881"/>
    </source>
</evidence>
<evidence type="ECO:0000313" key="2">
    <source>
        <dbReference type="EMBL" id="ABA87552.1"/>
    </source>
</evidence>
<dbReference type="InterPro" id="IPR024402">
    <property type="entry name" value="DUF2726"/>
</dbReference>
<dbReference type="SUPFAM" id="SSF57783">
    <property type="entry name" value="Zinc beta-ribbon"/>
    <property type="match status" value="1"/>
</dbReference>
<dbReference type="STRING" id="338963.Pcar_0292"/>
<dbReference type="InterPro" id="IPR014538">
    <property type="entry name" value="UCP028063_topo_Znf"/>
</dbReference>
<reference evidence="2 3" key="2">
    <citation type="journal article" date="2012" name="BMC Genomics">
        <title>The genome of Pelobacter carbinolicus reveals surprising metabolic capabilities and physiological features.</title>
        <authorList>
            <person name="Aklujkar M."/>
            <person name="Haveman S.A."/>
            <person name="Didonato R.Jr."/>
            <person name="Chertkov O."/>
            <person name="Han C.S."/>
            <person name="Land M.L."/>
            <person name="Brown P."/>
            <person name="Lovley D.R."/>
        </authorList>
    </citation>
    <scope>NUCLEOTIDE SEQUENCE [LARGE SCALE GENOMIC DNA]</scope>
    <source>
        <strain evidence="3">DSM 2380 / NBRC 103641 / GraBd1</strain>
    </source>
</reference>
<accession>Q3A7U2</accession>
<dbReference type="EMBL" id="CP000142">
    <property type="protein sequence ID" value="ABA87552.1"/>
    <property type="molecule type" value="Genomic_DNA"/>
</dbReference>
<dbReference type="Gene3D" id="3.30.65.10">
    <property type="entry name" value="Bacterial Topoisomerase I, domain 1"/>
    <property type="match status" value="1"/>
</dbReference>
<name>Q3A7U2_SYNC1</name>
<gene>
    <name evidence="2" type="ordered locus">Pcar_0292</name>
</gene>
<dbReference type="RefSeq" id="WP_011339964.1">
    <property type="nucleotide sequence ID" value="NC_007498.2"/>
</dbReference>
<dbReference type="eggNOG" id="COG0551">
    <property type="taxonomic scope" value="Bacteria"/>
</dbReference>
<proteinExistence type="predicted"/>